<evidence type="ECO:0000313" key="2">
    <source>
        <dbReference type="Proteomes" id="UP000502508"/>
    </source>
</evidence>
<dbReference type="KEGG" id="pfla:Pflav_031740"/>
<dbReference type="AlphaFoldDB" id="A0A6F8XSF3"/>
<name>A0A6F8XSF3_9ACTN</name>
<organism evidence="1 2">
    <name type="scientific">Phytohabitans flavus</name>
    <dbReference type="NCBI Taxonomy" id="1076124"/>
    <lineage>
        <taxon>Bacteria</taxon>
        <taxon>Bacillati</taxon>
        <taxon>Actinomycetota</taxon>
        <taxon>Actinomycetes</taxon>
        <taxon>Micromonosporales</taxon>
        <taxon>Micromonosporaceae</taxon>
    </lineage>
</organism>
<sequence>MGREIEVGAESQCALVTSATREGAAWHNDRLHELVTVALEVNGAPVAPDRWPYFHHEQAGSWSSTVDTFTLPAGRYTIRATVRSLLPHTVDASTALWVR</sequence>
<dbReference type="EMBL" id="AP022870">
    <property type="protein sequence ID" value="BCB76764.1"/>
    <property type="molecule type" value="Genomic_DNA"/>
</dbReference>
<accession>A0A6F8XSF3</accession>
<keyword evidence="2" id="KW-1185">Reference proteome</keyword>
<evidence type="ECO:0000313" key="1">
    <source>
        <dbReference type="EMBL" id="BCB76764.1"/>
    </source>
</evidence>
<reference evidence="1 2" key="1">
    <citation type="submission" date="2020-03" db="EMBL/GenBank/DDBJ databases">
        <title>Whole genome shotgun sequence of Phytohabitans flavus NBRC 107702.</title>
        <authorList>
            <person name="Komaki H."/>
            <person name="Tamura T."/>
        </authorList>
    </citation>
    <scope>NUCLEOTIDE SEQUENCE [LARGE SCALE GENOMIC DNA]</scope>
    <source>
        <strain evidence="1 2">NBRC 107702</strain>
    </source>
</reference>
<gene>
    <name evidence="1" type="ORF">Pflav_031740</name>
</gene>
<proteinExistence type="predicted"/>
<dbReference type="Proteomes" id="UP000502508">
    <property type="component" value="Chromosome"/>
</dbReference>
<reference evidence="1 2" key="2">
    <citation type="submission" date="2020-03" db="EMBL/GenBank/DDBJ databases">
        <authorList>
            <person name="Ichikawa N."/>
            <person name="Kimura A."/>
            <person name="Kitahashi Y."/>
            <person name="Uohara A."/>
        </authorList>
    </citation>
    <scope>NUCLEOTIDE SEQUENCE [LARGE SCALE GENOMIC DNA]</scope>
    <source>
        <strain evidence="1 2">NBRC 107702</strain>
    </source>
</reference>
<protein>
    <submittedName>
        <fullName evidence="1">Uncharacterized protein</fullName>
    </submittedName>
</protein>